<dbReference type="SUPFAM" id="SSF52922">
    <property type="entry name" value="TK C-terminal domain-like"/>
    <property type="match status" value="1"/>
</dbReference>
<evidence type="ECO:0000256" key="3">
    <source>
        <dbReference type="ARBA" id="ARBA00023052"/>
    </source>
</evidence>
<dbReference type="PROSITE" id="PS60003">
    <property type="entry name" value="PHOSPHOKETOLASE_2"/>
    <property type="match status" value="1"/>
</dbReference>
<proteinExistence type="inferred from homology"/>
<dbReference type="Gene3D" id="3.40.50.920">
    <property type="match status" value="1"/>
</dbReference>
<keyword evidence="3 5" id="KW-0786">Thiamine pyrophosphate</keyword>
<dbReference type="NCBIfam" id="NF003616">
    <property type="entry name" value="PRK05261.1-1"/>
    <property type="match status" value="1"/>
</dbReference>
<keyword evidence="4 5" id="KW-0456">Lyase</keyword>
<dbReference type="NCBIfam" id="NF003621">
    <property type="entry name" value="PRK05261.1-6"/>
    <property type="match status" value="1"/>
</dbReference>
<accession>A0ABQ2CDF9</accession>
<dbReference type="Pfam" id="PF03894">
    <property type="entry name" value="XFP"/>
    <property type="match status" value="1"/>
</dbReference>
<dbReference type="InterPro" id="IPR023962">
    <property type="entry name" value="Phosphoketolase"/>
</dbReference>
<name>A0ABQ2CDF9_9MICC</name>
<evidence type="ECO:0000256" key="5">
    <source>
        <dbReference type="HAMAP-Rule" id="MF_01403"/>
    </source>
</evidence>
<evidence type="ECO:0000313" key="10">
    <source>
        <dbReference type="Proteomes" id="UP000658754"/>
    </source>
</evidence>
<feature type="region of interest" description="Disordered" evidence="6">
    <location>
        <begin position="757"/>
        <end position="792"/>
    </location>
</feature>
<dbReference type="InterPro" id="IPR018970">
    <property type="entry name" value="Xul5P/Fru6P_PKetolase_N"/>
</dbReference>
<dbReference type="PANTHER" id="PTHR31273">
    <property type="entry name" value="PHOSPHOKETOLASE-RELATED"/>
    <property type="match status" value="1"/>
</dbReference>
<organism evidence="9 10">
    <name type="scientific">Pseudarthrobacter scleromae</name>
    <dbReference type="NCBI Taxonomy" id="158897"/>
    <lineage>
        <taxon>Bacteria</taxon>
        <taxon>Bacillati</taxon>
        <taxon>Actinomycetota</taxon>
        <taxon>Actinomycetes</taxon>
        <taxon>Micrococcales</taxon>
        <taxon>Micrococcaceae</taxon>
        <taxon>Pseudarthrobacter</taxon>
    </lineage>
</organism>
<dbReference type="PIRSF" id="PIRSF017245">
    <property type="entry name" value="Phosphoketolase"/>
    <property type="match status" value="1"/>
</dbReference>
<evidence type="ECO:0000256" key="4">
    <source>
        <dbReference type="ARBA" id="ARBA00023239"/>
    </source>
</evidence>
<evidence type="ECO:0000259" key="8">
    <source>
        <dbReference type="Pfam" id="PF09364"/>
    </source>
</evidence>
<dbReference type="Proteomes" id="UP000658754">
    <property type="component" value="Unassembled WGS sequence"/>
</dbReference>
<dbReference type="Pfam" id="PF09364">
    <property type="entry name" value="XFP_N"/>
    <property type="match status" value="1"/>
</dbReference>
<dbReference type="InterPro" id="IPR029061">
    <property type="entry name" value="THDP-binding"/>
</dbReference>
<dbReference type="InterPro" id="IPR018969">
    <property type="entry name" value="Xul5P/Fru6P_PKetolase_C"/>
</dbReference>
<dbReference type="RefSeq" id="WP_188728864.1">
    <property type="nucleotide sequence ID" value="NZ_BMKV01000002.1"/>
</dbReference>
<comment type="caution">
    <text evidence="9">The sequence shown here is derived from an EMBL/GenBank/DDBJ whole genome shotgun (WGS) entry which is preliminary data.</text>
</comment>
<sequence length="792" mass="88049">MTSSMGHDELELVDRWWRAANYLSVGQIYLRSNPLLREPLKAEHTKSRLLGHWGTTPGLNFVYAHLNRVIRRDSAEMLFVAGPGHGGPAVVANAWLEGTYSEIYGHVGNDADGMAELFRQFSYPGGIPSHAAPETPGSISEGGELGYSLAHAYGSVLDNPQLVTAVVIGDGEAETGPLAASWHSHNFLDPAADGAVLPILHLNGYKIANPTILARMPEQQLEQLLRGYGHEPYFVTVKDPDNTEQAHRDFAEAMDRSLAGIRAIQESRRAPEAGTDELDGAPRWPMIVLRSPKGWTGPRVVDGLQVEGTWRSHQVPLSEVRTNGEHLKQLEEWLQSYRPAELFDGDGRLRPDVAVAAPTGSLRMSATPHANGGLLRKALKLPAYRDHAVEVPEPGTDRVSPMITLGSWMRDVISLNMENFRLFGPDETASNRLQNVYEATDKVWQYRIDDVDENLARSGRVMEVLSEHLCQGWLEGYLLTGRHGVFSCYEAFIHIVDSMFNQHAKWLKVHRQLPWRQPVPSLNYLLSSHVWQQDHNGFSHQDPGFIDHAVNKKAEVIRVYLPADANTLLCVMAHCLASTDYVNIVVSGKQPSPTWLGPADAANHCRRGLGIWDFAGSEVPGEEPDVVMACAGDVPTVETVAAAELLKEGAPGLKVRVVNVVDLMRLQDESEHPHGLPARDFDGIFTADKPIIFAYHGYPALIHRLAYRRNNQDGLHVRGYKEEGTTTTPFDMAMLNGIDRFQLAIDAIDRVPGLAERHSSLRQSLQDRRMRAREHTRTHGEDPEEIRNWTLG</sequence>
<evidence type="ECO:0000259" key="7">
    <source>
        <dbReference type="Pfam" id="PF09363"/>
    </source>
</evidence>
<dbReference type="Pfam" id="PF09363">
    <property type="entry name" value="XFP_C"/>
    <property type="match status" value="1"/>
</dbReference>
<dbReference type="EMBL" id="BMKV01000002">
    <property type="protein sequence ID" value="GGI77968.1"/>
    <property type="molecule type" value="Genomic_DNA"/>
</dbReference>
<dbReference type="NCBIfam" id="NF003619">
    <property type="entry name" value="PRK05261.1-4"/>
    <property type="match status" value="1"/>
</dbReference>
<evidence type="ECO:0000313" key="9">
    <source>
        <dbReference type="EMBL" id="GGI77968.1"/>
    </source>
</evidence>
<feature type="domain" description="Xylulose 5-phosphate/Fructose 6-phosphate phosphoketolase C-terminal" evidence="7">
    <location>
        <begin position="589"/>
        <end position="790"/>
    </location>
</feature>
<reference evidence="10" key="1">
    <citation type="journal article" date="2019" name="Int. J. Syst. Evol. Microbiol.">
        <title>The Global Catalogue of Microorganisms (GCM) 10K type strain sequencing project: providing services to taxonomists for standard genome sequencing and annotation.</title>
        <authorList>
            <consortium name="The Broad Institute Genomics Platform"/>
            <consortium name="The Broad Institute Genome Sequencing Center for Infectious Disease"/>
            <person name="Wu L."/>
            <person name="Ma J."/>
        </authorList>
    </citation>
    <scope>NUCLEOTIDE SEQUENCE [LARGE SCALE GENOMIC DNA]</scope>
    <source>
        <strain evidence="10">CGMCC 1.3601</strain>
    </source>
</reference>
<protein>
    <recommendedName>
        <fullName evidence="5">Probable phosphoketolase</fullName>
        <ecNumber evidence="5">4.1.2.-</ecNumber>
    </recommendedName>
</protein>
<dbReference type="NCBIfam" id="NF003617">
    <property type="entry name" value="PRK05261.1-2"/>
    <property type="match status" value="1"/>
</dbReference>
<dbReference type="InterPro" id="IPR005593">
    <property type="entry name" value="Xul5P/Fru6P_PKetolase"/>
</dbReference>
<evidence type="ECO:0000256" key="1">
    <source>
        <dbReference type="ARBA" id="ARBA00001964"/>
    </source>
</evidence>
<dbReference type="HAMAP" id="MF_01403">
    <property type="entry name" value="Phosphoketolase"/>
    <property type="match status" value="1"/>
</dbReference>
<dbReference type="InterPro" id="IPR019790">
    <property type="entry name" value="Xul5P/Fru6P_PKetolase_CS"/>
</dbReference>
<dbReference type="InterPro" id="IPR019789">
    <property type="entry name" value="Xul5P/Fru6P_PKetolase_ThDP_BS"/>
</dbReference>
<evidence type="ECO:0000256" key="6">
    <source>
        <dbReference type="SAM" id="MobiDB-lite"/>
    </source>
</evidence>
<dbReference type="PROSITE" id="PS60002">
    <property type="entry name" value="PHOSPHOKETOLASE_1"/>
    <property type="match status" value="1"/>
</dbReference>
<dbReference type="InterPro" id="IPR009014">
    <property type="entry name" value="Transketo_C/PFOR_II"/>
</dbReference>
<dbReference type="EC" id="4.1.2.-" evidence="5"/>
<dbReference type="PANTHER" id="PTHR31273:SF0">
    <property type="entry name" value="PHOSPHOKETOLASE-RELATED"/>
    <property type="match status" value="1"/>
</dbReference>
<dbReference type="Gene3D" id="3.40.50.970">
    <property type="match status" value="2"/>
</dbReference>
<comment type="cofactor">
    <cofactor evidence="1 5">
        <name>thiamine diphosphate</name>
        <dbReference type="ChEBI" id="CHEBI:58937"/>
    </cofactor>
</comment>
<keyword evidence="10" id="KW-1185">Reference proteome</keyword>
<dbReference type="SUPFAM" id="SSF52518">
    <property type="entry name" value="Thiamin diphosphate-binding fold (THDP-binding)"/>
    <property type="match status" value="2"/>
</dbReference>
<gene>
    <name evidence="9" type="ORF">GCM10007175_13920</name>
</gene>
<evidence type="ECO:0000256" key="2">
    <source>
        <dbReference type="ARBA" id="ARBA00005623"/>
    </source>
</evidence>
<comment type="similarity">
    <text evidence="2 5">Belongs to the XFP family.</text>
</comment>
<feature type="domain" description="Xylulose 5-phosphate/Fructose 6-phosphate phosphoketolase N-terminal" evidence="8">
    <location>
        <begin position="7"/>
        <end position="374"/>
    </location>
</feature>